<accession>A0A0E0EYY4</accession>
<feature type="region of interest" description="Disordered" evidence="1">
    <location>
        <begin position="1"/>
        <end position="35"/>
    </location>
</feature>
<keyword evidence="2" id="KW-0472">Membrane</keyword>
<evidence type="ECO:0000313" key="4">
    <source>
        <dbReference type="Proteomes" id="UP000008021"/>
    </source>
</evidence>
<dbReference type="PANTHER" id="PTHR35755:SF3">
    <property type="entry name" value="EXPRESSED PROTEIN"/>
    <property type="match status" value="1"/>
</dbReference>
<keyword evidence="2" id="KW-1133">Transmembrane helix</keyword>
<reference evidence="3" key="2">
    <citation type="submission" date="2018-05" db="EMBL/GenBank/DDBJ databases">
        <title>OmerRS3 (Oryza meridionalis Reference Sequence Version 3).</title>
        <authorList>
            <person name="Zhang J."/>
            <person name="Kudrna D."/>
            <person name="Lee S."/>
            <person name="Talag J."/>
            <person name="Welchert J."/>
            <person name="Wing R.A."/>
        </authorList>
    </citation>
    <scope>NUCLEOTIDE SEQUENCE [LARGE SCALE GENOMIC DNA]</scope>
    <source>
        <strain evidence="3">cv. OR44</strain>
    </source>
</reference>
<evidence type="ECO:0000313" key="3">
    <source>
        <dbReference type="EnsemblPlants" id="OMERI10G10150.1"/>
    </source>
</evidence>
<keyword evidence="2" id="KW-0812">Transmembrane</keyword>
<proteinExistence type="predicted"/>
<evidence type="ECO:0000256" key="1">
    <source>
        <dbReference type="SAM" id="MobiDB-lite"/>
    </source>
</evidence>
<evidence type="ECO:0000256" key="2">
    <source>
        <dbReference type="SAM" id="Phobius"/>
    </source>
</evidence>
<dbReference type="EnsemblPlants" id="OMERI10G10150.1">
    <property type="protein sequence ID" value="OMERI10G10150.1"/>
    <property type="gene ID" value="OMERI10G10150"/>
</dbReference>
<organism evidence="3">
    <name type="scientific">Oryza meridionalis</name>
    <dbReference type="NCBI Taxonomy" id="40149"/>
    <lineage>
        <taxon>Eukaryota</taxon>
        <taxon>Viridiplantae</taxon>
        <taxon>Streptophyta</taxon>
        <taxon>Embryophyta</taxon>
        <taxon>Tracheophyta</taxon>
        <taxon>Spermatophyta</taxon>
        <taxon>Magnoliopsida</taxon>
        <taxon>Liliopsida</taxon>
        <taxon>Poales</taxon>
        <taxon>Poaceae</taxon>
        <taxon>BOP clade</taxon>
        <taxon>Oryzoideae</taxon>
        <taxon>Oryzeae</taxon>
        <taxon>Oryzinae</taxon>
        <taxon>Oryza</taxon>
    </lineage>
</organism>
<reference evidence="3" key="1">
    <citation type="submission" date="2015-04" db="UniProtKB">
        <authorList>
            <consortium name="EnsemblPlants"/>
        </authorList>
    </citation>
    <scope>IDENTIFICATION</scope>
</reference>
<feature type="transmembrane region" description="Helical" evidence="2">
    <location>
        <begin position="111"/>
        <end position="132"/>
    </location>
</feature>
<dbReference type="HOGENOM" id="CLU_1761673_0_0_1"/>
<name>A0A0E0EYY4_9ORYZ</name>
<dbReference type="PANTHER" id="PTHR35755">
    <property type="entry name" value="PROTEIN, PUTATIVE-RELATED"/>
    <property type="match status" value="1"/>
</dbReference>
<dbReference type="Proteomes" id="UP000008021">
    <property type="component" value="Chromosome 10"/>
</dbReference>
<dbReference type="Gramene" id="OMERI10G10150.1">
    <property type="protein sequence ID" value="OMERI10G10150.1"/>
    <property type="gene ID" value="OMERI10G10150"/>
</dbReference>
<feature type="compositionally biased region" description="Basic residues" evidence="1">
    <location>
        <begin position="1"/>
        <end position="12"/>
    </location>
</feature>
<protein>
    <submittedName>
        <fullName evidence="3">Uncharacterized protein</fullName>
    </submittedName>
</protein>
<keyword evidence="4" id="KW-1185">Reference proteome</keyword>
<dbReference type="AlphaFoldDB" id="A0A0E0EYY4"/>
<sequence>MCTRKRRPHRSGRSVGASPRSQPPRGNAIKKPQARTAHARLCKAHDGERARAMGSTNSPVVVVVPDPVVVGVGVGLHHPHPAAALLSRRVAMARDYAAAAAVLRPPWLLDLLPFLIVLLIAAHVLALGYWIYRLATDGSRQPARSKKH</sequence>